<evidence type="ECO:0000256" key="1">
    <source>
        <dbReference type="SAM" id="MobiDB-lite"/>
    </source>
</evidence>
<keyword evidence="3" id="KW-1185">Reference proteome</keyword>
<sequence>MGKNEGENALLQEPLLNGSASNGIESNKSGGGETVTPYSNNSFFSVLTFSWMGNLIAAGSKKTFGPQGCFIFPSRLICIQVGELVPVDCLSYCYVLFV</sequence>
<proteinExistence type="predicted"/>
<feature type="region of interest" description="Disordered" evidence="1">
    <location>
        <begin position="1"/>
        <end position="35"/>
    </location>
</feature>
<name>A0ABC8SFT0_9AQUA</name>
<dbReference type="Proteomes" id="UP001642360">
    <property type="component" value="Unassembled WGS sequence"/>
</dbReference>
<dbReference type="AlphaFoldDB" id="A0ABC8SFT0"/>
<dbReference type="EMBL" id="CAUOFW020002780">
    <property type="protein sequence ID" value="CAK9156037.1"/>
    <property type="molecule type" value="Genomic_DNA"/>
</dbReference>
<evidence type="ECO:0000313" key="2">
    <source>
        <dbReference type="EMBL" id="CAK9156037.1"/>
    </source>
</evidence>
<accession>A0ABC8SFT0</accession>
<feature type="compositionally biased region" description="Polar residues" evidence="1">
    <location>
        <begin position="18"/>
        <end position="28"/>
    </location>
</feature>
<gene>
    <name evidence="2" type="ORF">ILEXP_LOCUS24448</name>
</gene>
<organism evidence="2 3">
    <name type="scientific">Ilex paraguariensis</name>
    <name type="common">yerba mate</name>
    <dbReference type="NCBI Taxonomy" id="185542"/>
    <lineage>
        <taxon>Eukaryota</taxon>
        <taxon>Viridiplantae</taxon>
        <taxon>Streptophyta</taxon>
        <taxon>Embryophyta</taxon>
        <taxon>Tracheophyta</taxon>
        <taxon>Spermatophyta</taxon>
        <taxon>Magnoliopsida</taxon>
        <taxon>eudicotyledons</taxon>
        <taxon>Gunneridae</taxon>
        <taxon>Pentapetalae</taxon>
        <taxon>asterids</taxon>
        <taxon>campanulids</taxon>
        <taxon>Aquifoliales</taxon>
        <taxon>Aquifoliaceae</taxon>
        <taxon>Ilex</taxon>
    </lineage>
</organism>
<reference evidence="2 3" key="1">
    <citation type="submission" date="2024-02" db="EMBL/GenBank/DDBJ databases">
        <authorList>
            <person name="Vignale AGUSTIN F."/>
            <person name="Sosa J E."/>
            <person name="Modenutti C."/>
        </authorList>
    </citation>
    <scope>NUCLEOTIDE SEQUENCE [LARGE SCALE GENOMIC DNA]</scope>
</reference>
<protein>
    <submittedName>
        <fullName evidence="2">Uncharacterized protein</fullName>
    </submittedName>
</protein>
<comment type="caution">
    <text evidence="2">The sequence shown here is derived from an EMBL/GenBank/DDBJ whole genome shotgun (WGS) entry which is preliminary data.</text>
</comment>
<evidence type="ECO:0000313" key="3">
    <source>
        <dbReference type="Proteomes" id="UP001642360"/>
    </source>
</evidence>